<evidence type="ECO:0000256" key="1">
    <source>
        <dbReference type="RuleBase" id="RU363015"/>
    </source>
</evidence>
<keyword evidence="4" id="KW-1185">Reference proteome</keyword>
<evidence type="ECO:0000256" key="2">
    <source>
        <dbReference type="SAM" id="MobiDB-lite"/>
    </source>
</evidence>
<comment type="similarity">
    <text evidence="1">Belongs to the LOG family.</text>
</comment>
<dbReference type="Gene3D" id="3.40.50.450">
    <property type="match status" value="1"/>
</dbReference>
<protein>
    <recommendedName>
        <fullName evidence="1">Cytokinin riboside 5'-monophosphate phosphoribohydrolase</fullName>
        <ecNumber evidence="1">3.2.2.n1</ecNumber>
    </recommendedName>
</protein>
<dbReference type="NCBIfam" id="TIGR00730">
    <property type="entry name" value="Rossman fold protein, TIGR00730 family"/>
    <property type="match status" value="1"/>
</dbReference>
<dbReference type="EMBL" id="JAZGQK010000001">
    <property type="protein sequence ID" value="MEE6257062.1"/>
    <property type="molecule type" value="Genomic_DNA"/>
</dbReference>
<dbReference type="InterPro" id="IPR031100">
    <property type="entry name" value="LOG_fam"/>
</dbReference>
<feature type="region of interest" description="Disordered" evidence="2">
    <location>
        <begin position="1"/>
        <end position="22"/>
    </location>
</feature>
<dbReference type="Pfam" id="PF03641">
    <property type="entry name" value="Lysine_decarbox"/>
    <property type="match status" value="1"/>
</dbReference>
<sequence length="286" mass="30733">MNHSLGRARGRGPGPERHRGAVTLRREAIPLSTADQRLLDSRSRGDWKTKDAWRALRILSEFVEGFDTLADLPPAVSVFGSARSKPDSPECVLAEELGAALARAGYAVITGGGPGVMEAANRGATEAGGLSVGLGIELPFEQGINDWVDLAIDFRYFFARKTMFVKYAQAFVVLPGGFGTLDELFEALTLVQTGKVTRFPVVLMGEAYWRPLLNWLRDTLAEDGKISPADLELIIVTDDVEAAVRHIIDADAALAAEQEALQESAIAQAEADQASASAASGPRRSR</sequence>
<comment type="catalytic activity">
    <reaction evidence="1">
        <text>9-ribosyl-trans-zeatin 5'-phosphate + H2O = trans-zeatin + D-ribose 5-phosphate</text>
        <dbReference type="Rhea" id="RHEA:48564"/>
        <dbReference type="ChEBI" id="CHEBI:15377"/>
        <dbReference type="ChEBI" id="CHEBI:16522"/>
        <dbReference type="ChEBI" id="CHEBI:78346"/>
        <dbReference type="ChEBI" id="CHEBI:87947"/>
        <dbReference type="EC" id="3.2.2.n1"/>
    </reaction>
</comment>
<dbReference type="PANTHER" id="PTHR43393:SF2">
    <property type="entry name" value="CYTOKININ RIBOSIDE 5'-MONOPHOSPHATE PHOSPHORIBOHYDROLASE"/>
    <property type="match status" value="1"/>
</dbReference>
<dbReference type="Proteomes" id="UP001332243">
    <property type="component" value="Unassembled WGS sequence"/>
</dbReference>
<gene>
    <name evidence="3" type="ORF">V1633_00980</name>
</gene>
<dbReference type="InterPro" id="IPR005269">
    <property type="entry name" value="LOG"/>
</dbReference>
<dbReference type="EC" id="3.2.2.n1" evidence="1"/>
<proteinExistence type="inferred from homology"/>
<accession>A0ABU7RKP6</accession>
<comment type="catalytic activity">
    <reaction evidence="1">
        <text>N(6)-(dimethylallyl)adenosine 5'-phosphate + H2O = N(6)-dimethylallyladenine + D-ribose 5-phosphate</text>
        <dbReference type="Rhea" id="RHEA:48560"/>
        <dbReference type="ChEBI" id="CHEBI:15377"/>
        <dbReference type="ChEBI" id="CHEBI:17660"/>
        <dbReference type="ChEBI" id="CHEBI:57526"/>
        <dbReference type="ChEBI" id="CHEBI:78346"/>
        <dbReference type="EC" id="3.2.2.n1"/>
    </reaction>
</comment>
<organism evidence="3 4">
    <name type="scientific">Plantactinospora sonchi</name>
    <dbReference type="NCBI Taxonomy" id="1544735"/>
    <lineage>
        <taxon>Bacteria</taxon>
        <taxon>Bacillati</taxon>
        <taxon>Actinomycetota</taxon>
        <taxon>Actinomycetes</taxon>
        <taxon>Micromonosporales</taxon>
        <taxon>Micromonosporaceae</taxon>
        <taxon>Plantactinospora</taxon>
    </lineage>
</organism>
<feature type="compositionally biased region" description="Basic residues" evidence="2">
    <location>
        <begin position="1"/>
        <end position="10"/>
    </location>
</feature>
<keyword evidence="1" id="KW-0203">Cytokinin biosynthesis</keyword>
<dbReference type="PANTHER" id="PTHR43393">
    <property type="entry name" value="CYTOKININ RIBOSIDE 5'-MONOPHOSPHATE PHOSPHORIBOHYDROLASE"/>
    <property type="match status" value="1"/>
</dbReference>
<reference evidence="3 4" key="1">
    <citation type="submission" date="2024-01" db="EMBL/GenBank/DDBJ databases">
        <title>Genome insights into Plantactinospora sonchi sp. nov.</title>
        <authorList>
            <person name="Wang L."/>
        </authorList>
    </citation>
    <scope>NUCLEOTIDE SEQUENCE [LARGE SCALE GENOMIC DNA]</scope>
    <source>
        <strain evidence="3 4">NEAU-QY2</strain>
    </source>
</reference>
<dbReference type="SUPFAM" id="SSF102405">
    <property type="entry name" value="MCP/YpsA-like"/>
    <property type="match status" value="1"/>
</dbReference>
<dbReference type="RefSeq" id="WP_331212163.1">
    <property type="nucleotide sequence ID" value="NZ_JAZGQK010000001.1"/>
</dbReference>
<evidence type="ECO:0000313" key="3">
    <source>
        <dbReference type="EMBL" id="MEE6257062.1"/>
    </source>
</evidence>
<comment type="caution">
    <text evidence="3">The sequence shown here is derived from an EMBL/GenBank/DDBJ whole genome shotgun (WGS) entry which is preliminary data.</text>
</comment>
<name>A0ABU7RKP6_9ACTN</name>
<keyword evidence="1" id="KW-0378">Hydrolase</keyword>
<evidence type="ECO:0000313" key="4">
    <source>
        <dbReference type="Proteomes" id="UP001332243"/>
    </source>
</evidence>
<dbReference type="InterPro" id="IPR052341">
    <property type="entry name" value="LOG_family_nucleotidases"/>
</dbReference>